<reference evidence="5" key="1">
    <citation type="submission" date="2015-11" db="EMBL/GenBank/DDBJ databases">
        <authorList>
            <person name="Zhang Y."/>
            <person name="Guo Z."/>
        </authorList>
    </citation>
    <scope>NUCLEOTIDE SEQUENCE</scope>
    <source>
        <strain evidence="5">BN30871</strain>
    </source>
</reference>
<dbReference type="Pfam" id="PF01656">
    <property type="entry name" value="CbiA"/>
    <property type="match status" value="1"/>
</dbReference>
<feature type="domain" description="4Fe-4S ferredoxin-type" evidence="4">
    <location>
        <begin position="90"/>
        <end position="119"/>
    </location>
</feature>
<proteinExistence type="predicted"/>
<dbReference type="InterPro" id="IPR027417">
    <property type="entry name" value="P-loop_NTPase"/>
</dbReference>
<dbReference type="SUPFAM" id="SSF52540">
    <property type="entry name" value="P-loop containing nucleoside triphosphate hydrolases"/>
    <property type="match status" value="1"/>
</dbReference>
<protein>
    <submittedName>
        <fullName evidence="5">Protein containing Cobyrinic acid a,c-diamide synthase domain</fullName>
    </submittedName>
</protein>
<feature type="domain" description="4Fe-4S ferredoxin-type" evidence="4">
    <location>
        <begin position="61"/>
        <end position="85"/>
    </location>
</feature>
<evidence type="ECO:0000256" key="3">
    <source>
        <dbReference type="ARBA" id="ARBA00023014"/>
    </source>
</evidence>
<dbReference type="SUPFAM" id="SSF54862">
    <property type="entry name" value="4Fe-4S ferredoxins"/>
    <property type="match status" value="1"/>
</dbReference>
<gene>
    <name evidence="5" type="ORF">BN3087_870049</name>
</gene>
<dbReference type="AlphaFoldDB" id="A0A0S4XRQ6"/>
<accession>A0A0S4XRQ6</accession>
<dbReference type="PANTHER" id="PTHR43063">
    <property type="entry name" value="4FE-4S CLUSTER CONTAINING PARA FAMILY ATPASE PROTEIN"/>
    <property type="match status" value="1"/>
</dbReference>
<evidence type="ECO:0000256" key="2">
    <source>
        <dbReference type="ARBA" id="ARBA00023004"/>
    </source>
</evidence>
<evidence type="ECO:0000313" key="5">
    <source>
        <dbReference type="EMBL" id="CUV66529.1"/>
    </source>
</evidence>
<dbReference type="PROSITE" id="PS51379">
    <property type="entry name" value="4FE4S_FER_2"/>
    <property type="match status" value="2"/>
</dbReference>
<dbReference type="Pfam" id="PF00037">
    <property type="entry name" value="Fer4"/>
    <property type="match status" value="2"/>
</dbReference>
<evidence type="ECO:0000256" key="1">
    <source>
        <dbReference type="ARBA" id="ARBA00022723"/>
    </source>
</evidence>
<dbReference type="GO" id="GO:0051536">
    <property type="term" value="F:iron-sulfur cluster binding"/>
    <property type="evidence" value="ECO:0007669"/>
    <property type="project" value="UniProtKB-KW"/>
</dbReference>
<keyword evidence="2" id="KW-0408">Iron</keyword>
<dbReference type="EMBL" id="FAXN01000092">
    <property type="protein sequence ID" value="CUV66529.1"/>
    <property type="molecule type" value="Genomic_DNA"/>
</dbReference>
<dbReference type="Gene3D" id="3.30.70.20">
    <property type="match status" value="1"/>
</dbReference>
<dbReference type="GO" id="GO:0046872">
    <property type="term" value="F:metal ion binding"/>
    <property type="evidence" value="ECO:0007669"/>
    <property type="project" value="UniProtKB-KW"/>
</dbReference>
<keyword evidence="3" id="KW-0411">Iron-sulfur</keyword>
<dbReference type="PROSITE" id="PS00198">
    <property type="entry name" value="4FE4S_FER_1"/>
    <property type="match status" value="1"/>
</dbReference>
<dbReference type="PANTHER" id="PTHR43063:SF1">
    <property type="entry name" value="4FE-4S CLUSTER CONTAINING PARA FAMILY ATPASE PROTEIN"/>
    <property type="match status" value="1"/>
</dbReference>
<organism evidence="5">
    <name type="scientific">Sulfurovum sp. enrichment culture clone C5</name>
    <dbReference type="NCBI Taxonomy" id="497650"/>
    <lineage>
        <taxon>Bacteria</taxon>
        <taxon>Pseudomonadati</taxon>
        <taxon>Campylobacterota</taxon>
        <taxon>Epsilonproteobacteria</taxon>
        <taxon>Campylobacterales</taxon>
        <taxon>Sulfurovaceae</taxon>
        <taxon>Sulfurovum</taxon>
        <taxon>environmental samples</taxon>
    </lineage>
</organism>
<dbReference type="InterPro" id="IPR002586">
    <property type="entry name" value="CobQ/CobB/MinD/ParA_Nub-bd_dom"/>
</dbReference>
<sequence>MKITIASGKGGTGKTTVSSNLTAYLAEHGKSVVLTDLDVEEPNSGLFIHGKIKYDQIANKMVPHWDSTDCTYCGDCANVCNFNAIVALSDEIIIHPELCHSCYACSELCPTNSLPMMPERIGEIKVFETENFDFVEGRLDIGQEMAVPLIGQNIDYVDENYDGYIKLLDAPPGTSCPVIEASRESDFVILITEPTPFGLNDLKLAVETMKVLDKKIGVIINRYGIGNNSIEEYCKDENIPIITKINNDKAVAQCYSRGELIYTQIEHFKNSIEEIAKFLEGIR</sequence>
<evidence type="ECO:0000259" key="4">
    <source>
        <dbReference type="PROSITE" id="PS51379"/>
    </source>
</evidence>
<dbReference type="Gene3D" id="3.40.50.300">
    <property type="entry name" value="P-loop containing nucleotide triphosphate hydrolases"/>
    <property type="match status" value="1"/>
</dbReference>
<dbReference type="InterPro" id="IPR017900">
    <property type="entry name" value="4Fe4S_Fe_S_CS"/>
</dbReference>
<name>A0A0S4XRQ6_9BACT</name>
<keyword evidence="1" id="KW-0479">Metal-binding</keyword>
<dbReference type="InterPro" id="IPR017896">
    <property type="entry name" value="4Fe4S_Fe-S-bd"/>
</dbReference>